<dbReference type="GO" id="GO:0110051">
    <property type="term" value="P:metabolite repair"/>
    <property type="evidence" value="ECO:0007669"/>
    <property type="project" value="TreeGrafter"/>
</dbReference>
<name>D9SCA1_GALCS</name>
<evidence type="ECO:0000313" key="8">
    <source>
        <dbReference type="EMBL" id="ADL54566.1"/>
    </source>
</evidence>
<protein>
    <recommendedName>
        <fullName evidence="6">ADP-dependent (S)-NAD(P)H-hydrate dehydratase</fullName>
        <ecNumber evidence="6">4.2.1.136</ecNumber>
    </recommendedName>
    <alternativeName>
        <fullName evidence="6">ADP-dependent NAD(P)HX dehydratase</fullName>
    </alternativeName>
</protein>
<dbReference type="CDD" id="cd01171">
    <property type="entry name" value="YXKO-related"/>
    <property type="match status" value="1"/>
</dbReference>
<dbReference type="RefSeq" id="WP_013292509.1">
    <property type="nucleotide sequence ID" value="NC_014394.1"/>
</dbReference>
<evidence type="ECO:0000256" key="2">
    <source>
        <dbReference type="ARBA" id="ARBA00022840"/>
    </source>
</evidence>
<dbReference type="Gene3D" id="3.40.1190.20">
    <property type="match status" value="1"/>
</dbReference>
<gene>
    <name evidence="6" type="primary">nnrD</name>
    <name evidence="8" type="ordered locus">Galf_0523</name>
</gene>
<evidence type="ECO:0000313" key="9">
    <source>
        <dbReference type="Proteomes" id="UP000001235"/>
    </source>
</evidence>
<dbReference type="KEGG" id="gca:Galf_0523"/>
<keyword evidence="9" id="KW-1185">Reference proteome</keyword>
<feature type="binding site" evidence="6">
    <location>
        <position position="215"/>
    </location>
    <ligand>
        <name>AMP</name>
        <dbReference type="ChEBI" id="CHEBI:456215"/>
    </ligand>
</feature>
<reference evidence="8 9" key="1">
    <citation type="submission" date="2010-08" db="EMBL/GenBank/DDBJ databases">
        <title>Complete sequence of Gallionella capsiferriformans ES-2.</title>
        <authorList>
            <consortium name="US DOE Joint Genome Institute"/>
            <person name="Lucas S."/>
            <person name="Copeland A."/>
            <person name="Lapidus A."/>
            <person name="Cheng J.-F."/>
            <person name="Bruce D."/>
            <person name="Goodwin L."/>
            <person name="Pitluck S."/>
            <person name="Chertkov O."/>
            <person name="Davenport K.W."/>
            <person name="Detter J.C."/>
            <person name="Han C."/>
            <person name="Tapia R."/>
            <person name="Land M."/>
            <person name="Hauser L."/>
            <person name="Chang Y.-J."/>
            <person name="Jeffries C."/>
            <person name="Kyrpides N."/>
            <person name="Ivanova N."/>
            <person name="Mikhailova N."/>
            <person name="Shelobolina E.S."/>
            <person name="Picardal F."/>
            <person name="Roden E."/>
            <person name="Emerson D."/>
            <person name="Woyke T."/>
        </authorList>
    </citation>
    <scope>NUCLEOTIDE SEQUENCE [LARGE SCALE GENOMIC DNA]</scope>
    <source>
        <strain evidence="8 9">ES-2</strain>
    </source>
</reference>
<dbReference type="EC" id="4.2.1.136" evidence="6"/>
<dbReference type="eggNOG" id="COG0063">
    <property type="taxonomic scope" value="Bacteria"/>
</dbReference>
<keyword evidence="1 6" id="KW-0547">Nucleotide-binding</keyword>
<feature type="binding site" evidence="6">
    <location>
        <position position="97"/>
    </location>
    <ligand>
        <name>(6S)-NADPHX</name>
        <dbReference type="ChEBI" id="CHEBI:64076"/>
    </ligand>
</feature>
<dbReference type="PANTHER" id="PTHR12592">
    <property type="entry name" value="ATP-DEPENDENT (S)-NAD(P)H-HYDRATE DEHYDRATASE FAMILY MEMBER"/>
    <property type="match status" value="1"/>
</dbReference>
<dbReference type="EMBL" id="CP002159">
    <property type="protein sequence ID" value="ADL54566.1"/>
    <property type="molecule type" value="Genomic_DNA"/>
</dbReference>
<dbReference type="GO" id="GO:0046496">
    <property type="term" value="P:nicotinamide nucleotide metabolic process"/>
    <property type="evidence" value="ECO:0007669"/>
    <property type="project" value="UniProtKB-UniRule"/>
</dbReference>
<evidence type="ECO:0000256" key="4">
    <source>
        <dbReference type="ARBA" id="ARBA00023027"/>
    </source>
</evidence>
<comment type="subunit">
    <text evidence="6">Homotetramer.</text>
</comment>
<dbReference type="SUPFAM" id="SSF53613">
    <property type="entry name" value="Ribokinase-like"/>
    <property type="match status" value="1"/>
</dbReference>
<proteinExistence type="inferred from homology"/>
<comment type="catalytic activity">
    <reaction evidence="6">
        <text>(6S)-NADPHX + ADP = AMP + phosphate + NADPH + H(+)</text>
        <dbReference type="Rhea" id="RHEA:32235"/>
        <dbReference type="ChEBI" id="CHEBI:15378"/>
        <dbReference type="ChEBI" id="CHEBI:43474"/>
        <dbReference type="ChEBI" id="CHEBI:57783"/>
        <dbReference type="ChEBI" id="CHEBI:64076"/>
        <dbReference type="ChEBI" id="CHEBI:456215"/>
        <dbReference type="ChEBI" id="CHEBI:456216"/>
        <dbReference type="EC" id="4.2.1.136"/>
    </reaction>
</comment>
<keyword evidence="8" id="KW-0808">Transferase</keyword>
<dbReference type="HOGENOM" id="CLU_024853_2_5_4"/>
<dbReference type="STRING" id="395494.Galf_0523"/>
<dbReference type="Proteomes" id="UP000001235">
    <property type="component" value="Chromosome"/>
</dbReference>
<feature type="binding site" evidence="6">
    <location>
        <position position="216"/>
    </location>
    <ligand>
        <name>(6S)-NADPHX</name>
        <dbReference type="ChEBI" id="CHEBI:64076"/>
    </ligand>
</feature>
<dbReference type="Pfam" id="PF01256">
    <property type="entry name" value="Carb_kinase"/>
    <property type="match status" value="1"/>
</dbReference>
<dbReference type="GO" id="GO:0005524">
    <property type="term" value="F:ATP binding"/>
    <property type="evidence" value="ECO:0007669"/>
    <property type="project" value="UniProtKB-KW"/>
</dbReference>
<comment type="function">
    <text evidence="6">Catalyzes the dehydration of the S-form of NAD(P)HX at the expense of ADP, which is converted to AMP. Together with NAD(P)HX epimerase, which catalyzes the epimerization of the S- and R-forms, the enzyme allows the repair of both epimers of NAD(P)HX, a damaged form of NAD(P)H that is a result of enzymatic or heat-dependent hydration.</text>
</comment>
<evidence type="ECO:0000256" key="6">
    <source>
        <dbReference type="HAMAP-Rule" id="MF_01965"/>
    </source>
</evidence>
<evidence type="ECO:0000256" key="3">
    <source>
        <dbReference type="ARBA" id="ARBA00022857"/>
    </source>
</evidence>
<dbReference type="PANTHER" id="PTHR12592:SF0">
    <property type="entry name" value="ATP-DEPENDENT (S)-NAD(P)H-HYDRATE DEHYDRATASE"/>
    <property type="match status" value="1"/>
</dbReference>
<dbReference type="InterPro" id="IPR000631">
    <property type="entry name" value="CARKD"/>
</dbReference>
<dbReference type="HAMAP" id="MF_01965">
    <property type="entry name" value="NADHX_dehydratase"/>
    <property type="match status" value="1"/>
</dbReference>
<keyword evidence="5 6" id="KW-0456">Lyase</keyword>
<dbReference type="GO" id="GO:0052855">
    <property type="term" value="F:ADP-dependent NAD(P)H-hydrate dehydratase activity"/>
    <property type="evidence" value="ECO:0007669"/>
    <property type="project" value="UniProtKB-UniRule"/>
</dbReference>
<comment type="similarity">
    <text evidence="6">Belongs to the NnrD/CARKD family.</text>
</comment>
<sequence>MNPQHIDEKRLVKRLPARPLDSHKGLFGKVVVIGGASGMAGAALLTARAALKSGAGSVHVVLLAGNPPAVDFLQPELMLHDAESPLPPATVRVIGCGMGCDAVARNLLQDSLQSQIALVLDADALNLIALHAELRELLAQRSAPSVLTPHPGEAARLLACSTADIQSNRMASVQELAKIFACTVLLKGAGSLCATQDGVFINTTGNPGMSGPGMGDVLSGIIAAFIAQGLNTDDATLLAVSLHGAAGDALAKQRIAIGMTASELTDQTRRLLNQWRSI</sequence>
<comment type="catalytic activity">
    <reaction evidence="6">
        <text>(6S)-NADHX + ADP = AMP + phosphate + NADH + H(+)</text>
        <dbReference type="Rhea" id="RHEA:32223"/>
        <dbReference type="ChEBI" id="CHEBI:15378"/>
        <dbReference type="ChEBI" id="CHEBI:43474"/>
        <dbReference type="ChEBI" id="CHEBI:57945"/>
        <dbReference type="ChEBI" id="CHEBI:64074"/>
        <dbReference type="ChEBI" id="CHEBI:456215"/>
        <dbReference type="ChEBI" id="CHEBI:456216"/>
        <dbReference type="EC" id="4.2.1.136"/>
    </reaction>
</comment>
<dbReference type="NCBIfam" id="TIGR00196">
    <property type="entry name" value="yjeF_cterm"/>
    <property type="match status" value="1"/>
</dbReference>
<keyword evidence="2 6" id="KW-0067">ATP-binding</keyword>
<dbReference type="PROSITE" id="PS51383">
    <property type="entry name" value="YJEF_C_3"/>
    <property type="match status" value="1"/>
</dbReference>
<dbReference type="GO" id="GO:0016301">
    <property type="term" value="F:kinase activity"/>
    <property type="evidence" value="ECO:0007669"/>
    <property type="project" value="UniProtKB-KW"/>
</dbReference>
<evidence type="ECO:0000256" key="5">
    <source>
        <dbReference type="ARBA" id="ARBA00023239"/>
    </source>
</evidence>
<dbReference type="OrthoDB" id="9806925at2"/>
<dbReference type="AlphaFoldDB" id="D9SCA1"/>
<keyword evidence="8" id="KW-0418">Kinase</keyword>
<comment type="cofactor">
    <cofactor evidence="6">
        <name>Mg(2+)</name>
        <dbReference type="ChEBI" id="CHEBI:18420"/>
    </cofactor>
</comment>
<feature type="binding site" evidence="6">
    <location>
        <begin position="187"/>
        <end position="191"/>
    </location>
    <ligand>
        <name>AMP</name>
        <dbReference type="ChEBI" id="CHEBI:456215"/>
    </ligand>
</feature>
<feature type="binding site" evidence="6">
    <location>
        <position position="150"/>
    </location>
    <ligand>
        <name>(6S)-NADPHX</name>
        <dbReference type="ChEBI" id="CHEBI:64076"/>
    </ligand>
</feature>
<accession>D9SCA1</accession>
<dbReference type="GO" id="GO:0052856">
    <property type="term" value="F:NAD(P)HX epimerase activity"/>
    <property type="evidence" value="ECO:0007669"/>
    <property type="project" value="TreeGrafter"/>
</dbReference>
<organism evidence="8 9">
    <name type="scientific">Gallionella capsiferriformans (strain ES-2)</name>
    <name type="common">Gallionella ferruginea capsiferriformans (strain ES-2)</name>
    <dbReference type="NCBI Taxonomy" id="395494"/>
    <lineage>
        <taxon>Bacteria</taxon>
        <taxon>Pseudomonadati</taxon>
        <taxon>Pseudomonadota</taxon>
        <taxon>Betaproteobacteria</taxon>
        <taxon>Nitrosomonadales</taxon>
        <taxon>Gallionellaceae</taxon>
        <taxon>Gallionella</taxon>
    </lineage>
</organism>
<evidence type="ECO:0000256" key="1">
    <source>
        <dbReference type="ARBA" id="ARBA00022741"/>
    </source>
</evidence>
<keyword evidence="3 6" id="KW-0521">NADP</keyword>
<dbReference type="InterPro" id="IPR029056">
    <property type="entry name" value="Ribokinase-like"/>
</dbReference>
<feature type="domain" description="YjeF C-terminal" evidence="7">
    <location>
        <begin position="7"/>
        <end position="275"/>
    </location>
</feature>
<evidence type="ECO:0000259" key="7">
    <source>
        <dbReference type="PROSITE" id="PS51383"/>
    </source>
</evidence>
<feature type="binding site" evidence="6">
    <location>
        <position position="42"/>
    </location>
    <ligand>
        <name>(6S)-NADPHX</name>
        <dbReference type="ChEBI" id="CHEBI:64076"/>
    </ligand>
</feature>
<keyword evidence="4 6" id="KW-0520">NAD</keyword>